<dbReference type="Proteomes" id="UP001428341">
    <property type="component" value="Unassembled WGS sequence"/>
</dbReference>
<protein>
    <submittedName>
        <fullName evidence="1">Uncharacterized protein</fullName>
    </submittedName>
</protein>
<dbReference type="EMBL" id="JBCGBO010000004">
    <property type="protein sequence ID" value="KAK9209437.1"/>
    <property type="molecule type" value="Genomic_DNA"/>
</dbReference>
<proteinExistence type="predicted"/>
<sequence>MVIKTSRSKEHSQCNVDGLMAFELMKRNSSYPMALMCKHFANNNSLPEFPHVSAHKLLTSWKPPGGRVLLVVYVHLCKDSGKALALEHPKKA</sequence>
<comment type="caution">
    <text evidence="1">The sequence shown here is derived from an EMBL/GenBank/DDBJ whole genome shotgun (WGS) entry which is preliminary data.</text>
</comment>
<gene>
    <name evidence="1" type="ORF">WN944_001803</name>
</gene>
<accession>A0AAP0MFC4</accession>
<evidence type="ECO:0000313" key="2">
    <source>
        <dbReference type="Proteomes" id="UP001428341"/>
    </source>
</evidence>
<reference evidence="1 2" key="1">
    <citation type="submission" date="2024-05" db="EMBL/GenBank/DDBJ databases">
        <title>Haplotype-resolved chromosome-level genome assembly of Huyou (Citrus changshanensis).</title>
        <authorList>
            <person name="Miao C."/>
            <person name="Chen W."/>
            <person name="Wu Y."/>
            <person name="Wang L."/>
            <person name="Zhao S."/>
            <person name="Grierson D."/>
            <person name="Xu C."/>
            <person name="Chen K."/>
        </authorList>
    </citation>
    <scope>NUCLEOTIDE SEQUENCE [LARGE SCALE GENOMIC DNA]</scope>
    <source>
        <strain evidence="1">01-14</strain>
        <tissue evidence="1">Leaf</tissue>
    </source>
</reference>
<organism evidence="1 2">
    <name type="scientific">Citrus x changshan-huyou</name>
    <dbReference type="NCBI Taxonomy" id="2935761"/>
    <lineage>
        <taxon>Eukaryota</taxon>
        <taxon>Viridiplantae</taxon>
        <taxon>Streptophyta</taxon>
        <taxon>Embryophyta</taxon>
        <taxon>Tracheophyta</taxon>
        <taxon>Spermatophyta</taxon>
        <taxon>Magnoliopsida</taxon>
        <taxon>eudicotyledons</taxon>
        <taxon>Gunneridae</taxon>
        <taxon>Pentapetalae</taxon>
        <taxon>rosids</taxon>
        <taxon>malvids</taxon>
        <taxon>Sapindales</taxon>
        <taxon>Rutaceae</taxon>
        <taxon>Aurantioideae</taxon>
        <taxon>Citrus</taxon>
    </lineage>
</organism>
<keyword evidence="2" id="KW-1185">Reference proteome</keyword>
<evidence type="ECO:0000313" key="1">
    <source>
        <dbReference type="EMBL" id="KAK9209437.1"/>
    </source>
</evidence>
<dbReference type="AlphaFoldDB" id="A0AAP0MFC4"/>
<name>A0AAP0MFC4_9ROSI</name>